<organism evidence="1 2">
    <name type="scientific">Pichia membranifaciens NRRL Y-2026</name>
    <dbReference type="NCBI Taxonomy" id="763406"/>
    <lineage>
        <taxon>Eukaryota</taxon>
        <taxon>Fungi</taxon>
        <taxon>Dikarya</taxon>
        <taxon>Ascomycota</taxon>
        <taxon>Saccharomycotina</taxon>
        <taxon>Pichiomycetes</taxon>
        <taxon>Pichiales</taxon>
        <taxon>Pichiaceae</taxon>
        <taxon>Pichia</taxon>
    </lineage>
</organism>
<accession>A0A1E3NFE0</accession>
<keyword evidence="2" id="KW-1185">Reference proteome</keyword>
<dbReference type="GeneID" id="30181658"/>
<evidence type="ECO:0000313" key="2">
    <source>
        <dbReference type="Proteomes" id="UP000094455"/>
    </source>
</evidence>
<dbReference type="Proteomes" id="UP000094455">
    <property type="component" value="Unassembled WGS sequence"/>
</dbReference>
<dbReference type="EMBL" id="KV454006">
    <property type="protein sequence ID" value="ODQ44839.1"/>
    <property type="molecule type" value="Genomic_DNA"/>
</dbReference>
<name>A0A1E3NFE0_9ASCO</name>
<reference evidence="1 2" key="1">
    <citation type="journal article" date="2016" name="Proc. Natl. Acad. Sci. U.S.A.">
        <title>Comparative genomics of biotechnologically important yeasts.</title>
        <authorList>
            <person name="Riley R."/>
            <person name="Haridas S."/>
            <person name="Wolfe K.H."/>
            <person name="Lopes M.R."/>
            <person name="Hittinger C.T."/>
            <person name="Goeker M."/>
            <person name="Salamov A.A."/>
            <person name="Wisecaver J.H."/>
            <person name="Long T.M."/>
            <person name="Calvey C.H."/>
            <person name="Aerts A.L."/>
            <person name="Barry K.W."/>
            <person name="Choi C."/>
            <person name="Clum A."/>
            <person name="Coughlan A.Y."/>
            <person name="Deshpande S."/>
            <person name="Douglass A.P."/>
            <person name="Hanson S.J."/>
            <person name="Klenk H.-P."/>
            <person name="LaButti K.M."/>
            <person name="Lapidus A."/>
            <person name="Lindquist E.A."/>
            <person name="Lipzen A.M."/>
            <person name="Meier-Kolthoff J.P."/>
            <person name="Ohm R.A."/>
            <person name="Otillar R.P."/>
            <person name="Pangilinan J.L."/>
            <person name="Peng Y."/>
            <person name="Rokas A."/>
            <person name="Rosa C.A."/>
            <person name="Scheuner C."/>
            <person name="Sibirny A.A."/>
            <person name="Slot J.C."/>
            <person name="Stielow J.B."/>
            <person name="Sun H."/>
            <person name="Kurtzman C.P."/>
            <person name="Blackwell M."/>
            <person name="Grigoriev I.V."/>
            <person name="Jeffries T.W."/>
        </authorList>
    </citation>
    <scope>NUCLEOTIDE SEQUENCE [LARGE SCALE GENOMIC DNA]</scope>
    <source>
        <strain evidence="1 2">NRRL Y-2026</strain>
    </source>
</reference>
<protein>
    <submittedName>
        <fullName evidence="1">Uncharacterized protein</fullName>
    </submittedName>
</protein>
<dbReference type="RefSeq" id="XP_019015952.1">
    <property type="nucleotide sequence ID" value="XM_019164971.1"/>
</dbReference>
<sequence>MTIINDSNKSFGHIKIRIMFEVISSFDGSVNYKSTSGSKRLIRNSEYVSSQLLLLTPVKGFFN</sequence>
<evidence type="ECO:0000313" key="1">
    <source>
        <dbReference type="EMBL" id="ODQ44839.1"/>
    </source>
</evidence>
<gene>
    <name evidence="1" type="ORF">PICMEDRAFT_79472</name>
</gene>
<dbReference type="AlphaFoldDB" id="A0A1E3NFE0"/>
<proteinExistence type="predicted"/>